<feature type="compositionally biased region" description="Polar residues" evidence="1">
    <location>
        <begin position="72"/>
        <end position="84"/>
    </location>
</feature>
<feature type="compositionally biased region" description="Low complexity" evidence="1">
    <location>
        <begin position="101"/>
        <end position="115"/>
    </location>
</feature>
<dbReference type="Proteomes" id="UP000426265">
    <property type="component" value="Unassembled WGS sequence"/>
</dbReference>
<dbReference type="EMBL" id="CACRSJ010000109">
    <property type="protein sequence ID" value="VYS61321.1"/>
    <property type="molecule type" value="Genomic_DNA"/>
</dbReference>
<dbReference type="ExpressionAtlas" id="A0A654FKG3">
    <property type="expression patterns" value="baseline and differential"/>
</dbReference>
<feature type="region of interest" description="Disordered" evidence="1">
    <location>
        <begin position="19"/>
        <end position="48"/>
    </location>
</feature>
<gene>
    <name evidence="2" type="ORF">AN1_LOCUS16754</name>
</gene>
<proteinExistence type="predicted"/>
<feature type="region of interest" description="Disordered" evidence="1">
    <location>
        <begin position="71"/>
        <end position="132"/>
    </location>
</feature>
<accession>A0A654FKG3</accession>
<evidence type="ECO:0000313" key="3">
    <source>
        <dbReference type="Proteomes" id="UP000426265"/>
    </source>
</evidence>
<evidence type="ECO:0000256" key="1">
    <source>
        <dbReference type="SAM" id="MobiDB-lite"/>
    </source>
</evidence>
<name>A0A654FKG3_ARATH</name>
<feature type="compositionally biased region" description="Polar residues" evidence="1">
    <location>
        <begin position="24"/>
        <end position="36"/>
    </location>
</feature>
<dbReference type="AlphaFoldDB" id="A0A654FKG3"/>
<sequence length="163" mass="18773">MLDQDDEWAMKIYRVREMVDQKLKSSTGSENSSTRPMSGRKFVDQDGGILDQEDKWSRRIYRVRGFVDQELKSSTGSKNSSTRTRNGRGFVNQELKSSTGTDNSSSRTADSSTRTMNVEENLSGPRIRRPEVGIVNQVREFVNQDEEWSRIRRPGRRNPRPGR</sequence>
<reference evidence="2 3" key="1">
    <citation type="submission" date="2019-11" db="EMBL/GenBank/DDBJ databases">
        <authorList>
            <person name="Jiao W.-B."/>
            <person name="Schneeberger K."/>
        </authorList>
    </citation>
    <scope>NUCLEOTIDE SEQUENCE [LARGE SCALE GENOMIC DNA]</scope>
    <source>
        <strain evidence="3">cv. An-1</strain>
    </source>
</reference>
<organism evidence="2 3">
    <name type="scientific">Arabidopsis thaliana</name>
    <name type="common">Mouse-ear cress</name>
    <dbReference type="NCBI Taxonomy" id="3702"/>
    <lineage>
        <taxon>Eukaryota</taxon>
        <taxon>Viridiplantae</taxon>
        <taxon>Streptophyta</taxon>
        <taxon>Embryophyta</taxon>
        <taxon>Tracheophyta</taxon>
        <taxon>Spermatophyta</taxon>
        <taxon>Magnoliopsida</taxon>
        <taxon>eudicotyledons</taxon>
        <taxon>Gunneridae</taxon>
        <taxon>Pentapetalae</taxon>
        <taxon>rosids</taxon>
        <taxon>malvids</taxon>
        <taxon>Brassicales</taxon>
        <taxon>Brassicaceae</taxon>
        <taxon>Camelineae</taxon>
        <taxon>Arabidopsis</taxon>
    </lineage>
</organism>
<evidence type="ECO:0000313" key="2">
    <source>
        <dbReference type="EMBL" id="VYS61321.1"/>
    </source>
</evidence>
<protein>
    <submittedName>
        <fullName evidence="2">Uncharacterized protein</fullName>
    </submittedName>
</protein>